<evidence type="ECO:0000256" key="2">
    <source>
        <dbReference type="SAM" id="Phobius"/>
    </source>
</evidence>
<reference evidence="3" key="1">
    <citation type="journal article" date="2020" name="Stud. Mycol.">
        <title>101 Dothideomycetes genomes: a test case for predicting lifestyles and emergence of pathogens.</title>
        <authorList>
            <person name="Haridas S."/>
            <person name="Albert R."/>
            <person name="Binder M."/>
            <person name="Bloem J."/>
            <person name="Labutti K."/>
            <person name="Salamov A."/>
            <person name="Andreopoulos B."/>
            <person name="Baker S."/>
            <person name="Barry K."/>
            <person name="Bills G."/>
            <person name="Bluhm B."/>
            <person name="Cannon C."/>
            <person name="Castanera R."/>
            <person name="Culley D."/>
            <person name="Daum C."/>
            <person name="Ezra D."/>
            <person name="Gonzalez J."/>
            <person name="Henrissat B."/>
            <person name="Kuo A."/>
            <person name="Liang C."/>
            <person name="Lipzen A."/>
            <person name="Lutzoni F."/>
            <person name="Magnuson J."/>
            <person name="Mondo S."/>
            <person name="Nolan M."/>
            <person name="Ohm R."/>
            <person name="Pangilinan J."/>
            <person name="Park H.-J."/>
            <person name="Ramirez L."/>
            <person name="Alfaro M."/>
            <person name="Sun H."/>
            <person name="Tritt A."/>
            <person name="Yoshinaga Y."/>
            <person name="Zwiers L.-H."/>
            <person name="Turgeon B."/>
            <person name="Goodwin S."/>
            <person name="Spatafora J."/>
            <person name="Crous P."/>
            <person name="Grigoriev I."/>
        </authorList>
    </citation>
    <scope>NUCLEOTIDE SEQUENCE</scope>
    <source>
        <strain evidence="3">CBS 121167</strain>
    </source>
</reference>
<feature type="transmembrane region" description="Helical" evidence="2">
    <location>
        <begin position="12"/>
        <end position="28"/>
    </location>
</feature>
<evidence type="ECO:0000313" key="3">
    <source>
        <dbReference type="EMBL" id="KAF2138849.1"/>
    </source>
</evidence>
<feature type="region of interest" description="Disordered" evidence="1">
    <location>
        <begin position="70"/>
        <end position="132"/>
    </location>
</feature>
<dbReference type="RefSeq" id="XP_033394562.1">
    <property type="nucleotide sequence ID" value="XM_033547229.1"/>
</dbReference>
<name>A0A6A6B3Q8_9PEZI</name>
<sequence>MVVGKTLVVPRELSLIIIVLIFSALSLFRPRLRPVRLFQTSAPCRKQVARTTARTGNERTHSILCRCYSNNLSKTTPNPTGHHRRGAGRLPGSKAQAPQVPHPTHRRQKRARMLQHGGARRSLRTSVLRRVK</sequence>
<keyword evidence="2" id="KW-1133">Transmembrane helix</keyword>
<dbReference type="Proteomes" id="UP000799438">
    <property type="component" value="Unassembled WGS sequence"/>
</dbReference>
<dbReference type="EMBL" id="ML995495">
    <property type="protein sequence ID" value="KAF2138849.1"/>
    <property type="molecule type" value="Genomic_DNA"/>
</dbReference>
<evidence type="ECO:0000256" key="1">
    <source>
        <dbReference type="SAM" id="MobiDB-lite"/>
    </source>
</evidence>
<keyword evidence="2" id="KW-0472">Membrane</keyword>
<keyword evidence="2" id="KW-0812">Transmembrane</keyword>
<organism evidence="3 4">
    <name type="scientific">Aplosporella prunicola CBS 121167</name>
    <dbReference type="NCBI Taxonomy" id="1176127"/>
    <lineage>
        <taxon>Eukaryota</taxon>
        <taxon>Fungi</taxon>
        <taxon>Dikarya</taxon>
        <taxon>Ascomycota</taxon>
        <taxon>Pezizomycotina</taxon>
        <taxon>Dothideomycetes</taxon>
        <taxon>Dothideomycetes incertae sedis</taxon>
        <taxon>Botryosphaeriales</taxon>
        <taxon>Aplosporellaceae</taxon>
        <taxon>Aplosporella</taxon>
    </lineage>
</organism>
<evidence type="ECO:0000313" key="4">
    <source>
        <dbReference type="Proteomes" id="UP000799438"/>
    </source>
</evidence>
<accession>A0A6A6B3Q8</accession>
<protein>
    <submittedName>
        <fullName evidence="3">Uncharacterized protein</fullName>
    </submittedName>
</protein>
<feature type="compositionally biased region" description="Polar residues" evidence="1">
    <location>
        <begin position="70"/>
        <end position="79"/>
    </location>
</feature>
<dbReference type="AlphaFoldDB" id="A0A6A6B3Q8"/>
<feature type="compositionally biased region" description="Basic residues" evidence="1">
    <location>
        <begin position="103"/>
        <end position="132"/>
    </location>
</feature>
<proteinExistence type="predicted"/>
<keyword evidence="4" id="KW-1185">Reference proteome</keyword>
<gene>
    <name evidence="3" type="ORF">K452DRAFT_85213</name>
</gene>
<dbReference type="GeneID" id="54304736"/>